<evidence type="ECO:0000313" key="3">
    <source>
        <dbReference type="Proteomes" id="UP000198889"/>
    </source>
</evidence>
<keyword evidence="3" id="KW-1185">Reference proteome</keyword>
<name>A0A1G4R9M9_9HYPH</name>
<accession>A0A1G4R9M9</accession>
<feature type="region of interest" description="Disordered" evidence="1">
    <location>
        <begin position="1"/>
        <end position="25"/>
    </location>
</feature>
<evidence type="ECO:0000313" key="2">
    <source>
        <dbReference type="EMBL" id="SCW52929.1"/>
    </source>
</evidence>
<evidence type="ECO:0000256" key="1">
    <source>
        <dbReference type="SAM" id="MobiDB-lite"/>
    </source>
</evidence>
<sequence>MTLSATQRPAIVRATDTRDTNKPTWRTPVCRLVPLPASTRIDGSITDDLLEVS</sequence>
<gene>
    <name evidence="2" type="ORF">SAMN05660859_1446</name>
</gene>
<protein>
    <submittedName>
        <fullName evidence="2">Uncharacterized protein</fullName>
    </submittedName>
</protein>
<dbReference type="Proteomes" id="UP000198889">
    <property type="component" value="Unassembled WGS sequence"/>
</dbReference>
<organism evidence="2 3">
    <name type="scientific">Ancylobacter rudongensis</name>
    <dbReference type="NCBI Taxonomy" id="177413"/>
    <lineage>
        <taxon>Bacteria</taxon>
        <taxon>Pseudomonadati</taxon>
        <taxon>Pseudomonadota</taxon>
        <taxon>Alphaproteobacteria</taxon>
        <taxon>Hyphomicrobiales</taxon>
        <taxon>Xanthobacteraceae</taxon>
        <taxon>Ancylobacter</taxon>
    </lineage>
</organism>
<reference evidence="3" key="1">
    <citation type="submission" date="2016-10" db="EMBL/GenBank/DDBJ databases">
        <authorList>
            <person name="Varghese N."/>
            <person name="Submissions S."/>
        </authorList>
    </citation>
    <scope>NUCLEOTIDE SEQUENCE [LARGE SCALE GENOMIC DNA]</scope>
    <source>
        <strain evidence="3">CGMCC 1.1761</strain>
    </source>
</reference>
<dbReference type="AlphaFoldDB" id="A0A1G4R9M9"/>
<dbReference type="STRING" id="177413.SAMN05660859_1446"/>
<dbReference type="RefSeq" id="WP_162841766.1">
    <property type="nucleotide sequence ID" value="NZ_FMTP01000002.1"/>
</dbReference>
<dbReference type="EMBL" id="FMTP01000002">
    <property type="protein sequence ID" value="SCW52929.1"/>
    <property type="molecule type" value="Genomic_DNA"/>
</dbReference>
<proteinExistence type="predicted"/>